<dbReference type="CDD" id="cd00146">
    <property type="entry name" value="PKD"/>
    <property type="match status" value="1"/>
</dbReference>
<accession>A0A849SCN3</accession>
<dbReference type="InterPro" id="IPR013784">
    <property type="entry name" value="Carb-bd-like_fold"/>
</dbReference>
<evidence type="ECO:0000259" key="1">
    <source>
        <dbReference type="PROSITE" id="PS50093"/>
    </source>
</evidence>
<comment type="caution">
    <text evidence="2">The sequence shown here is derived from an EMBL/GenBank/DDBJ whole genome shotgun (WGS) entry which is preliminary data.</text>
</comment>
<organism evidence="2 3">
    <name type="scientific">Eiseniibacteriota bacterium</name>
    <dbReference type="NCBI Taxonomy" id="2212470"/>
    <lineage>
        <taxon>Bacteria</taxon>
        <taxon>Candidatus Eiseniibacteriota</taxon>
    </lineage>
</organism>
<dbReference type="SMART" id="SM00089">
    <property type="entry name" value="PKD"/>
    <property type="match status" value="1"/>
</dbReference>
<protein>
    <submittedName>
        <fullName evidence="2">PKD domain-containing protein</fullName>
    </submittedName>
</protein>
<dbReference type="InterPro" id="IPR035986">
    <property type="entry name" value="PKD_dom_sf"/>
</dbReference>
<name>A0A849SCN3_UNCEI</name>
<dbReference type="InterPro" id="IPR000601">
    <property type="entry name" value="PKD_dom"/>
</dbReference>
<feature type="non-terminal residue" evidence="2">
    <location>
        <position position="551"/>
    </location>
</feature>
<dbReference type="SUPFAM" id="SSF49299">
    <property type="entry name" value="PKD domain"/>
    <property type="match status" value="1"/>
</dbReference>
<evidence type="ECO:0000313" key="3">
    <source>
        <dbReference type="Proteomes" id="UP000580839"/>
    </source>
</evidence>
<dbReference type="GO" id="GO:0030246">
    <property type="term" value="F:carbohydrate binding"/>
    <property type="evidence" value="ECO:0007669"/>
    <property type="project" value="InterPro"/>
</dbReference>
<evidence type="ECO:0000313" key="2">
    <source>
        <dbReference type="EMBL" id="NOT33132.1"/>
    </source>
</evidence>
<dbReference type="InterPro" id="IPR022409">
    <property type="entry name" value="PKD/Chitinase_dom"/>
</dbReference>
<dbReference type="EMBL" id="JABFRW010000029">
    <property type="protein sequence ID" value="NOT33132.1"/>
    <property type="molecule type" value="Genomic_DNA"/>
</dbReference>
<dbReference type="SUPFAM" id="SSF49452">
    <property type="entry name" value="Starch-binding domain-like"/>
    <property type="match status" value="2"/>
</dbReference>
<dbReference type="Proteomes" id="UP000580839">
    <property type="component" value="Unassembled WGS sequence"/>
</dbReference>
<proteinExistence type="predicted"/>
<dbReference type="Gene3D" id="2.60.40.10">
    <property type="entry name" value="Immunoglobulins"/>
    <property type="match status" value="1"/>
</dbReference>
<reference evidence="2 3" key="1">
    <citation type="submission" date="2020-04" db="EMBL/GenBank/DDBJ databases">
        <title>Metagenomic profiling of ammonia- and methane-oxidizing microorganisms in a Dutch drinking water treatment plant.</title>
        <authorList>
            <person name="Poghosyan L."/>
            <person name="Leucker S."/>
        </authorList>
    </citation>
    <scope>NUCLEOTIDE SEQUENCE [LARGE SCALE GENOMIC DNA]</scope>
    <source>
        <strain evidence="2">S-RSF-IL-03</strain>
    </source>
</reference>
<dbReference type="Pfam" id="PF18911">
    <property type="entry name" value="PKD_4"/>
    <property type="match status" value="1"/>
</dbReference>
<dbReference type="InterPro" id="IPR013783">
    <property type="entry name" value="Ig-like_fold"/>
</dbReference>
<dbReference type="Gene3D" id="2.60.40.1120">
    <property type="entry name" value="Carboxypeptidase-like, regulatory domain"/>
    <property type="match status" value="1"/>
</dbReference>
<sequence>MQGVVVTLEAIDDGVSASVYRTLREQESSALSAKVGGTTLGSSALAGPSRSAVTDARGRFAFADVSPGAYLLTGIAENHIGGVVRTTVKPLETTTLDTTFVDIAMMPTGKFYGTVTLENAANHQSTVVYVDGSSYVAVTNAAGGYRIEGVPVGTWTVRGTHAGYLDRSVNGSIAAAGDSIPLTSFELPLNSNIAPTASPNDPTSPVAHTLTGLSGSGSDADGTIARYEWDFTNDGTFDYSSTTTASTTHDYGTSGTYTAKLRVTDNDGAIGLAVVTLNVVDGVFVSPTGNDSDPGTYDQPVLTINTGLNLAQFSDRNYIFIATGTYTETPSFPAGKEVRGGMTTGTTWTQTLGNYSIVNVGTSPATISGANMPTLVSGVDIRASNQVTAGGTSIALHISNSSSALLLTDCKFTAGNGAVGLSKSPGANGGNASGASGLSGGLGGIPGGGNGGTGGLGGGGNGNPGGPSLGCNGGGFGGFTFSCSPGGIGQNGFNSCTPGDGANGATLANGGQTVAGVWNPAAGNNGVNGTGGAGGGGSFAVYLYNALPTFS</sequence>
<dbReference type="PROSITE" id="PS50093">
    <property type="entry name" value="PKD"/>
    <property type="match status" value="1"/>
</dbReference>
<feature type="domain" description="PKD" evidence="1">
    <location>
        <begin position="194"/>
        <end position="279"/>
    </location>
</feature>
<gene>
    <name evidence="2" type="ORF">HOP12_03075</name>
</gene>
<dbReference type="AlphaFoldDB" id="A0A849SCN3"/>